<dbReference type="EMBL" id="CP017813">
    <property type="protein sequence ID" value="APJ38121.1"/>
    <property type="molecule type" value="Genomic_DNA"/>
</dbReference>
<dbReference type="GO" id="GO:0005886">
    <property type="term" value="C:plasma membrane"/>
    <property type="evidence" value="ECO:0007669"/>
    <property type="project" value="UniProtKB-SubCell"/>
</dbReference>
<evidence type="ECO:0000256" key="7">
    <source>
        <dbReference type="ARBA" id="ARBA00022989"/>
    </source>
</evidence>
<reference evidence="11" key="1">
    <citation type="submission" date="2016-10" db="EMBL/GenBank/DDBJ databases">
        <authorList>
            <person name="Beylefeld A."/>
            <person name="Abolnik C."/>
        </authorList>
    </citation>
    <scope>NUCLEOTIDE SEQUENCE [LARGE SCALE GENOMIC DNA]</scope>
    <source>
        <strain evidence="11">B359_6</strain>
    </source>
</reference>
<feature type="transmembrane region" description="Helical" evidence="9">
    <location>
        <begin position="222"/>
        <end position="240"/>
    </location>
</feature>
<keyword evidence="6 9" id="KW-0812">Transmembrane</keyword>
<feature type="transmembrane region" description="Helical" evidence="9">
    <location>
        <begin position="7"/>
        <end position="28"/>
    </location>
</feature>
<keyword evidence="7 9" id="KW-1133">Transmembrane helix</keyword>
<feature type="transmembrane region" description="Helical" evidence="9">
    <location>
        <begin position="195"/>
        <end position="215"/>
    </location>
</feature>
<dbReference type="STRING" id="48003.BLA55_00215"/>
<gene>
    <name evidence="10" type="ORF">BLA55_00215</name>
</gene>
<evidence type="ECO:0000256" key="8">
    <source>
        <dbReference type="ARBA" id="ARBA00023136"/>
    </source>
</evidence>
<dbReference type="KEGG" id="mpul:BLA55_00215"/>
<dbReference type="InterPro" id="IPR050303">
    <property type="entry name" value="GatZ_KbaZ_carbometab"/>
</dbReference>
<evidence type="ECO:0000256" key="2">
    <source>
        <dbReference type="ARBA" id="ARBA00022448"/>
    </source>
</evidence>
<evidence type="ECO:0000256" key="5">
    <source>
        <dbReference type="ARBA" id="ARBA00022683"/>
    </source>
</evidence>
<keyword evidence="4" id="KW-0762">Sugar transport</keyword>
<accession>A0A1L4FR93</accession>
<evidence type="ECO:0000313" key="10">
    <source>
        <dbReference type="EMBL" id="APJ38121.1"/>
    </source>
</evidence>
<dbReference type="PANTHER" id="PTHR32502:SF8">
    <property type="entry name" value="N-ACETYLGALACTOSAMINE PERMEASE IIC COMPONENT 1"/>
    <property type="match status" value="1"/>
</dbReference>
<evidence type="ECO:0000256" key="6">
    <source>
        <dbReference type="ARBA" id="ARBA00022692"/>
    </source>
</evidence>
<dbReference type="Proteomes" id="UP000184322">
    <property type="component" value="Chromosome"/>
</dbReference>
<dbReference type="OrthoDB" id="1649937at2"/>
<feature type="transmembrane region" description="Helical" evidence="9">
    <location>
        <begin position="108"/>
        <end position="129"/>
    </location>
</feature>
<keyword evidence="2" id="KW-0813">Transport</keyword>
<name>A0A1L4FR93_9BACT</name>
<evidence type="ECO:0000313" key="11">
    <source>
        <dbReference type="Proteomes" id="UP000184322"/>
    </source>
</evidence>
<dbReference type="PANTHER" id="PTHR32502">
    <property type="entry name" value="N-ACETYLGALACTOSAMINE PERMEASE II COMPONENT-RELATED"/>
    <property type="match status" value="1"/>
</dbReference>
<sequence length="296" mass="30879">MITWAHALFIGLWAAIAVTGTLLGNYTATPLIYATGVGVILSGVDKDALANCIIVGAAGQTVWLGFGISQGGVRPPDPIAPGIFAPVVAISARAAAQTEGLMSITDAGVYIGYSVPVGILMQLIITVLFTGMAPLSQLATNAVKKGKMWLFSIYSNTTLVSLMILTFAFGCAVGFGAEHLAKVANNLPEWLRTGFRVAGGMLPALGFALILKVMLKKEYMGFALLGYFLALVFNAISVATGTNFSVLGLAIAITAFVLIIISIPKLVGLDKLQPQAAATPAHSNTQNEKGEYEDGI</sequence>
<keyword evidence="8 9" id="KW-0472">Membrane</keyword>
<feature type="transmembrane region" description="Helical" evidence="9">
    <location>
        <begin position="149"/>
        <end position="175"/>
    </location>
</feature>
<comment type="subcellular location">
    <subcellularLocation>
        <location evidence="1">Cell membrane</location>
        <topology evidence="1">Multi-pass membrane protein</topology>
    </subcellularLocation>
</comment>
<dbReference type="RefSeq" id="WP_073372127.1">
    <property type="nucleotide sequence ID" value="NZ_CP017813.1"/>
</dbReference>
<feature type="transmembrane region" description="Helical" evidence="9">
    <location>
        <begin position="246"/>
        <end position="267"/>
    </location>
</feature>
<dbReference type="Pfam" id="PF03609">
    <property type="entry name" value="EII-Sor"/>
    <property type="match status" value="1"/>
</dbReference>
<proteinExistence type="predicted"/>
<evidence type="ECO:0000256" key="1">
    <source>
        <dbReference type="ARBA" id="ARBA00004651"/>
    </source>
</evidence>
<dbReference type="GO" id="GO:0009401">
    <property type="term" value="P:phosphoenolpyruvate-dependent sugar phosphotransferase system"/>
    <property type="evidence" value="ECO:0007669"/>
    <property type="project" value="UniProtKB-KW"/>
</dbReference>
<evidence type="ECO:0000256" key="4">
    <source>
        <dbReference type="ARBA" id="ARBA00022597"/>
    </source>
</evidence>
<evidence type="ECO:0000256" key="3">
    <source>
        <dbReference type="ARBA" id="ARBA00022475"/>
    </source>
</evidence>
<dbReference type="AlphaFoldDB" id="A0A1L4FR93"/>
<keyword evidence="3" id="KW-1003">Cell membrane</keyword>
<organism evidence="10 11">
    <name type="scientific">Mycoplasmopsis pullorum</name>
    <dbReference type="NCBI Taxonomy" id="48003"/>
    <lineage>
        <taxon>Bacteria</taxon>
        <taxon>Bacillati</taxon>
        <taxon>Mycoplasmatota</taxon>
        <taxon>Mycoplasmoidales</taxon>
        <taxon>Metamycoplasmataceae</taxon>
        <taxon>Mycoplasmopsis</taxon>
    </lineage>
</organism>
<evidence type="ECO:0000256" key="9">
    <source>
        <dbReference type="SAM" id="Phobius"/>
    </source>
</evidence>
<keyword evidence="11" id="KW-1185">Reference proteome</keyword>
<dbReference type="InterPro" id="IPR004700">
    <property type="entry name" value="PTS_IIC_man"/>
</dbReference>
<keyword evidence="5" id="KW-0598">Phosphotransferase system</keyword>
<protein>
    <submittedName>
        <fullName evidence="10">PTS sorbose transporter subunit IID</fullName>
    </submittedName>
</protein>
<dbReference type="PROSITE" id="PS51106">
    <property type="entry name" value="PTS_EIIC_TYPE_4"/>
    <property type="match status" value="1"/>
</dbReference>